<dbReference type="RefSeq" id="WP_154669230.1">
    <property type="nucleotide sequence ID" value="NZ_CAAAIY010000002.1"/>
</dbReference>
<dbReference type="EMBL" id="LNXU01000032">
    <property type="protein sequence ID" value="KTC71100.1"/>
    <property type="molecule type" value="Genomic_DNA"/>
</dbReference>
<evidence type="ECO:0000313" key="2">
    <source>
        <dbReference type="Proteomes" id="UP000054695"/>
    </source>
</evidence>
<organism evidence="1 2">
    <name type="scientific">Legionella bozemanae</name>
    <name type="common">Fluoribacter bozemanae</name>
    <dbReference type="NCBI Taxonomy" id="447"/>
    <lineage>
        <taxon>Bacteria</taxon>
        <taxon>Pseudomonadati</taxon>
        <taxon>Pseudomonadota</taxon>
        <taxon>Gammaproteobacteria</taxon>
        <taxon>Legionellales</taxon>
        <taxon>Legionellaceae</taxon>
        <taxon>Legionella</taxon>
    </lineage>
</organism>
<reference evidence="1 2" key="1">
    <citation type="submission" date="2015-11" db="EMBL/GenBank/DDBJ databases">
        <title>Genomic analysis of 38 Legionella species identifies large and diverse effector repertoires.</title>
        <authorList>
            <person name="Burstein D."/>
            <person name="Amaro F."/>
            <person name="Zusman T."/>
            <person name="Lifshitz Z."/>
            <person name="Cohen O."/>
            <person name="Gilbert J.A."/>
            <person name="Pupko T."/>
            <person name="Shuman H.A."/>
            <person name="Segal G."/>
        </authorList>
    </citation>
    <scope>NUCLEOTIDE SEQUENCE [LARGE SCALE GENOMIC DNA]</scope>
    <source>
        <strain evidence="1 2">WIGA</strain>
    </source>
</reference>
<evidence type="ECO:0000313" key="1">
    <source>
        <dbReference type="EMBL" id="KTC71100.1"/>
    </source>
</evidence>
<dbReference type="STRING" id="447.Lboz_2677"/>
<gene>
    <name evidence="1" type="ORF">Lboz_2677</name>
</gene>
<protein>
    <submittedName>
        <fullName evidence="1">Uncharacterized protein</fullName>
    </submittedName>
</protein>
<dbReference type="AlphaFoldDB" id="A0A0W0RJ55"/>
<dbReference type="Proteomes" id="UP000054695">
    <property type="component" value="Unassembled WGS sequence"/>
</dbReference>
<comment type="caution">
    <text evidence="1">The sequence shown here is derived from an EMBL/GenBank/DDBJ whole genome shotgun (WGS) entry which is preliminary data.</text>
</comment>
<name>A0A0W0RJ55_LEGBO</name>
<sequence length="52" mass="6115">MTKDYAHFAVIGAIWLITRGKPLFFKGELDKIKYKFLKCKGLNYILPYSLFN</sequence>
<keyword evidence="2" id="KW-1185">Reference proteome</keyword>
<accession>A0A0W0RJ55</accession>
<dbReference type="PATRIC" id="fig|447.4.peg.2846"/>
<proteinExistence type="predicted"/>